<dbReference type="RefSeq" id="XP_009494281.1">
    <property type="nucleotide sequence ID" value="XM_009496006.1"/>
</dbReference>
<sequence length="316" mass="34421">MCWQSFSVDVPLLSVGIIGPNIVMASAKDIHLHRLDQTLTADKNVASASDKLKLTSLTSHNTPRPLFIRTHNRLCVYIDNTLTPVSRADFHLFSADNNREYFSVNTAARVEALGFSYPYIFAITSSTIEVFSSLLQQQITTVPFPAAVLNSIPGRFLAGDQNILLTTETRSGPLFVTVNDAFRIHCADLQSQVLRSLKMDHIPHAISLLNSVEWDDKSKQIALLQRAELVGAASHMSAGKYQDGLNIYFRLGSNPKDVLFAYAGDCLPKDISALGGDLVSIGLSQQTFIRQSSQAGHPASMHSGGGLGLGAHETLR</sequence>
<dbReference type="GeneID" id="20526833"/>
<name>A0A058ZB60_FONAL</name>
<dbReference type="EMBL" id="KB932203">
    <property type="protein sequence ID" value="KCV71158.1"/>
    <property type="molecule type" value="Genomic_DNA"/>
</dbReference>
<accession>A0A058ZB60</accession>
<gene>
    <name evidence="1" type="ORF">H696_02108</name>
</gene>
<keyword evidence="2" id="KW-1185">Reference proteome</keyword>
<dbReference type="Proteomes" id="UP000030693">
    <property type="component" value="Unassembled WGS sequence"/>
</dbReference>
<reference evidence="1" key="1">
    <citation type="submission" date="2013-04" db="EMBL/GenBank/DDBJ databases">
        <title>The Genome Sequence of Fonticula alba ATCC 38817.</title>
        <authorList>
            <consortium name="The Broad Institute Genomics Platform"/>
            <person name="Russ C."/>
            <person name="Cuomo C."/>
            <person name="Burger G."/>
            <person name="Gray M.W."/>
            <person name="Holland P.W.H."/>
            <person name="King N."/>
            <person name="Lang F.B.F."/>
            <person name="Roger A.J."/>
            <person name="Ruiz-Trillo I."/>
            <person name="Brown M."/>
            <person name="Walker B."/>
            <person name="Young S."/>
            <person name="Zeng Q."/>
            <person name="Gargeya S."/>
            <person name="Fitzgerald M."/>
            <person name="Haas B."/>
            <person name="Abouelleil A."/>
            <person name="Allen A.W."/>
            <person name="Alvarado L."/>
            <person name="Arachchi H.M."/>
            <person name="Berlin A.M."/>
            <person name="Chapman S.B."/>
            <person name="Gainer-Dewar J."/>
            <person name="Goldberg J."/>
            <person name="Griggs A."/>
            <person name="Gujja S."/>
            <person name="Hansen M."/>
            <person name="Howarth C."/>
            <person name="Imamovic A."/>
            <person name="Ireland A."/>
            <person name="Larimer J."/>
            <person name="McCowan C."/>
            <person name="Murphy C."/>
            <person name="Pearson M."/>
            <person name="Poon T.W."/>
            <person name="Priest M."/>
            <person name="Roberts A."/>
            <person name="Saif S."/>
            <person name="Shea T."/>
            <person name="Sisk P."/>
            <person name="Sykes S."/>
            <person name="Wortman J."/>
            <person name="Nusbaum C."/>
            <person name="Birren B."/>
        </authorList>
    </citation>
    <scope>NUCLEOTIDE SEQUENCE [LARGE SCALE GENOMIC DNA]</scope>
    <source>
        <strain evidence="1">ATCC 38817</strain>
    </source>
</reference>
<dbReference type="AlphaFoldDB" id="A0A058ZB60"/>
<proteinExistence type="predicted"/>
<evidence type="ECO:0008006" key="3">
    <source>
        <dbReference type="Google" id="ProtNLM"/>
    </source>
</evidence>
<evidence type="ECO:0000313" key="1">
    <source>
        <dbReference type="EMBL" id="KCV71158.1"/>
    </source>
</evidence>
<protein>
    <recommendedName>
        <fullName evidence="3">CNH domain-containing protein</fullName>
    </recommendedName>
</protein>
<evidence type="ECO:0000313" key="2">
    <source>
        <dbReference type="Proteomes" id="UP000030693"/>
    </source>
</evidence>
<organism evidence="1">
    <name type="scientific">Fonticula alba</name>
    <name type="common">Slime mold</name>
    <dbReference type="NCBI Taxonomy" id="691883"/>
    <lineage>
        <taxon>Eukaryota</taxon>
        <taxon>Rotosphaerida</taxon>
        <taxon>Fonticulaceae</taxon>
        <taxon>Fonticula</taxon>
    </lineage>
</organism>